<feature type="domain" description="Protein-glutamine gamma-glutamyltransferase-like C-terminal" evidence="3">
    <location>
        <begin position="137"/>
        <end position="207"/>
    </location>
</feature>
<dbReference type="Pfam" id="PF13559">
    <property type="entry name" value="DUF4129"/>
    <property type="match status" value="1"/>
</dbReference>
<comment type="caution">
    <text evidence="4">The sequence shown here is derived from an EMBL/GenBank/DDBJ whole genome shotgun (WGS) entry which is preliminary data.</text>
</comment>
<evidence type="ECO:0000256" key="1">
    <source>
        <dbReference type="SAM" id="MobiDB-lite"/>
    </source>
</evidence>
<reference evidence="4 5" key="1">
    <citation type="journal article" date="2019" name="Int. J. Syst. Evol. Microbiol.">
        <title>The Global Catalogue of Microorganisms (GCM) 10K type strain sequencing project: providing services to taxonomists for standard genome sequencing and annotation.</title>
        <authorList>
            <consortium name="The Broad Institute Genomics Platform"/>
            <consortium name="The Broad Institute Genome Sequencing Center for Infectious Disease"/>
            <person name="Wu L."/>
            <person name="Ma J."/>
        </authorList>
    </citation>
    <scope>NUCLEOTIDE SEQUENCE [LARGE SCALE GENOMIC DNA]</scope>
    <source>
        <strain evidence="4 5">JCM 13584</strain>
    </source>
</reference>
<keyword evidence="5" id="KW-1185">Reference proteome</keyword>
<sequence length="233" mass="25389">MIPAAAARALGFDADPLDPDADEARRWLLDELSKPRYRASEPNAFDRFAQGIRDWFVDLLNGAGAVPGEVVALLVVVIVLLLVVVGLLVFGLPRLRRRRASLSSAAFEGDLRDAGTIRRAAEAAARDRDWPLAIEERFRAIVRDLVERELVHVHPGTTARGVADAAARPFPDERTRLAAAADAFDGVRYLGAAGDAPTYERVTTLDRDLQAMRPMHAPDGSADAASDRFEAVR</sequence>
<keyword evidence="2" id="KW-1133">Transmembrane helix</keyword>
<proteinExistence type="predicted"/>
<accession>A0ABN2Q6J2</accession>
<feature type="region of interest" description="Disordered" evidence="1">
    <location>
        <begin position="214"/>
        <end position="233"/>
    </location>
</feature>
<protein>
    <submittedName>
        <fullName evidence="4">DUF4129 domain-containing protein</fullName>
    </submittedName>
</protein>
<keyword evidence="2" id="KW-0812">Transmembrane</keyword>
<dbReference type="RefSeq" id="WP_157414884.1">
    <property type="nucleotide sequence ID" value="NZ_BAAAMK010000001.1"/>
</dbReference>
<evidence type="ECO:0000259" key="3">
    <source>
        <dbReference type="Pfam" id="PF13559"/>
    </source>
</evidence>
<evidence type="ECO:0000313" key="4">
    <source>
        <dbReference type="EMBL" id="GAA1943549.1"/>
    </source>
</evidence>
<keyword evidence="2" id="KW-0472">Membrane</keyword>
<gene>
    <name evidence="4" type="ORF">GCM10009717_07550</name>
</gene>
<organism evidence="4 5">
    <name type="scientific">Agromyces allii</name>
    <dbReference type="NCBI Taxonomy" id="393607"/>
    <lineage>
        <taxon>Bacteria</taxon>
        <taxon>Bacillati</taxon>
        <taxon>Actinomycetota</taxon>
        <taxon>Actinomycetes</taxon>
        <taxon>Micrococcales</taxon>
        <taxon>Microbacteriaceae</taxon>
        <taxon>Agromyces</taxon>
    </lineage>
</organism>
<name>A0ABN2Q6J2_9MICO</name>
<dbReference type="EMBL" id="BAAAMK010000001">
    <property type="protein sequence ID" value="GAA1943549.1"/>
    <property type="molecule type" value="Genomic_DNA"/>
</dbReference>
<dbReference type="InterPro" id="IPR025403">
    <property type="entry name" value="TgpA-like_C"/>
</dbReference>
<feature type="transmembrane region" description="Helical" evidence="2">
    <location>
        <begin position="70"/>
        <end position="92"/>
    </location>
</feature>
<evidence type="ECO:0000256" key="2">
    <source>
        <dbReference type="SAM" id="Phobius"/>
    </source>
</evidence>
<dbReference type="Proteomes" id="UP001499954">
    <property type="component" value="Unassembled WGS sequence"/>
</dbReference>
<evidence type="ECO:0000313" key="5">
    <source>
        <dbReference type="Proteomes" id="UP001499954"/>
    </source>
</evidence>